<sequence length="946" mass="104941">MPAPDPASSGKPAQSRSFAYRLTALVVMANMFAVVLATLALVNSWKHQHHTADTVSQNLTHLLESSLAATFDRIDDGLLTVAEEIKSQERRGYRDDGAVLELMDRQSRRTDEVIGLRVTDAKGTVVHAVGEGAEHDLHVGDRDYFRRLSQSDDDVLVISSPVLGRATEQWVIVAARRISHHDGSFAGVAYAPISLDKLSRNFEQLDLGSRGAVALRDASLAVVVRYPETLDNGTATIRSASRSNELAELVKRQPQAGTYFATTPIDSVTRTVSYRKIGDHPLYILVGLATQDYLREWWSELVRTVALIMLFCALSTWGARHILRSWHDEEKALEQASDASARLEAVFANTPIGLALVDHKRHIIDANESLAAIFRVPPASLKGQSTRVLYGDDSVYTALGNHAYPEITAGGTFEDTVFTHRADGTPLWLKLTGRLIHPGKTGRGYIWIFEDITQQVTTTEALRASEERFRVLVDGIRDYAVMLLDPEGRVQTWNQGAKLIKGYEAEDVIGQSTELFHPPEDVTNGVVRTMLETARSHGHAEIEGWHVRKNGSRFWAHQVLTALHDESGGVRGFAKIVHDITVQRQAAEQIHRLASYQQAILANTPVGIAILGLDRIIVQANEAFCRIYGRDGENLAGLSASILYGDPAQSEDVRQRAYPMVVNGGTFTDDVLMCRRDGTQVWVHLVAHLVDETTPELGVVWAAQDVSTMKELNENLLRSNAELERFAYVASHDLRQPLRMISSYMGLIERRLRKTGLDEEMAEFLGYAIDGAQRMDRMIIDMLEYSRIGRQSSPREDVALEEPLRRALSNLGEAITEAQARITVEEPLPTINASASELERLFQNLIGNAVKFCAPDRAPCVNISCRETPMEWIISVADNGIGVDPSQYDRLFALFSRLVTPKQYQGTGIGLAACRKIAEHHGGRIWVEPAPQQGTVFHVSLARPRN</sequence>
<dbReference type="CDD" id="cd00082">
    <property type="entry name" value="HisKA"/>
    <property type="match status" value="1"/>
</dbReference>
<evidence type="ECO:0000313" key="10">
    <source>
        <dbReference type="EMBL" id="NFV79740.1"/>
    </source>
</evidence>
<keyword evidence="3" id="KW-0597">Phosphoprotein</keyword>
<dbReference type="CDD" id="cd12914">
    <property type="entry name" value="PDC1_DGC_like"/>
    <property type="match status" value="1"/>
</dbReference>
<comment type="caution">
    <text evidence="10">The sequence shown here is derived from an EMBL/GenBank/DDBJ whole genome shotgun (WGS) entry which is preliminary data.</text>
</comment>
<dbReference type="InterPro" id="IPR036097">
    <property type="entry name" value="HisK_dim/P_sf"/>
</dbReference>
<dbReference type="InterPro" id="IPR004358">
    <property type="entry name" value="Sig_transdc_His_kin-like_C"/>
</dbReference>
<dbReference type="Pfam" id="PF02518">
    <property type="entry name" value="HATPase_c"/>
    <property type="match status" value="1"/>
</dbReference>
<dbReference type="Proteomes" id="UP000480684">
    <property type="component" value="Unassembled WGS sequence"/>
</dbReference>
<evidence type="ECO:0000256" key="2">
    <source>
        <dbReference type="ARBA" id="ARBA00012438"/>
    </source>
</evidence>
<evidence type="ECO:0000313" key="11">
    <source>
        <dbReference type="Proteomes" id="UP000480684"/>
    </source>
</evidence>
<keyword evidence="6" id="KW-0812">Transmembrane</keyword>
<dbReference type="Pfam" id="PF00512">
    <property type="entry name" value="HisKA"/>
    <property type="match status" value="1"/>
</dbReference>
<dbReference type="CDD" id="cd00130">
    <property type="entry name" value="PAS"/>
    <property type="match status" value="3"/>
</dbReference>
<evidence type="ECO:0000256" key="6">
    <source>
        <dbReference type="SAM" id="Phobius"/>
    </source>
</evidence>
<evidence type="ECO:0000256" key="1">
    <source>
        <dbReference type="ARBA" id="ARBA00000085"/>
    </source>
</evidence>
<dbReference type="InterPro" id="IPR035965">
    <property type="entry name" value="PAS-like_dom_sf"/>
</dbReference>
<dbReference type="SMART" id="SM00091">
    <property type="entry name" value="PAS"/>
    <property type="match status" value="3"/>
</dbReference>
<feature type="domain" description="PAC" evidence="9">
    <location>
        <begin position="540"/>
        <end position="592"/>
    </location>
</feature>
<dbReference type="GO" id="GO:0000155">
    <property type="term" value="F:phosphorelay sensor kinase activity"/>
    <property type="evidence" value="ECO:0007669"/>
    <property type="project" value="InterPro"/>
</dbReference>
<dbReference type="SMART" id="SM00086">
    <property type="entry name" value="PAC"/>
    <property type="match status" value="3"/>
</dbReference>
<evidence type="ECO:0000259" key="8">
    <source>
        <dbReference type="PROSITE" id="PS50112"/>
    </source>
</evidence>
<protein>
    <recommendedName>
        <fullName evidence="2">histidine kinase</fullName>
        <ecNumber evidence="2">2.7.13.3</ecNumber>
    </recommendedName>
</protein>
<dbReference type="PROSITE" id="PS50112">
    <property type="entry name" value="PAS"/>
    <property type="match status" value="1"/>
</dbReference>
<comment type="catalytic activity">
    <reaction evidence="1">
        <text>ATP + protein L-histidine = ADP + protein N-phospho-L-histidine.</text>
        <dbReference type="EC" id="2.7.13.3"/>
    </reaction>
</comment>
<evidence type="ECO:0000256" key="3">
    <source>
        <dbReference type="ARBA" id="ARBA00022553"/>
    </source>
</evidence>
<dbReference type="EC" id="2.7.13.3" evidence="2"/>
<evidence type="ECO:0000259" key="7">
    <source>
        <dbReference type="PROSITE" id="PS50109"/>
    </source>
</evidence>
<dbReference type="SMART" id="SM00387">
    <property type="entry name" value="HATPase_c"/>
    <property type="match status" value="1"/>
</dbReference>
<gene>
    <name evidence="10" type="ORF">G4223_06415</name>
</gene>
<dbReference type="Pfam" id="PF13426">
    <property type="entry name" value="PAS_9"/>
    <property type="match status" value="2"/>
</dbReference>
<dbReference type="InterPro" id="IPR005467">
    <property type="entry name" value="His_kinase_dom"/>
</dbReference>
<dbReference type="PANTHER" id="PTHR43304:SF1">
    <property type="entry name" value="PAC DOMAIN-CONTAINING PROTEIN"/>
    <property type="match status" value="1"/>
</dbReference>
<evidence type="ECO:0000256" key="5">
    <source>
        <dbReference type="ARBA" id="ARBA00022777"/>
    </source>
</evidence>
<keyword evidence="6" id="KW-1133">Transmembrane helix</keyword>
<dbReference type="SMART" id="SM00388">
    <property type="entry name" value="HisKA"/>
    <property type="match status" value="1"/>
</dbReference>
<dbReference type="SUPFAM" id="SSF47384">
    <property type="entry name" value="Homodimeric domain of signal transducing histidine kinase"/>
    <property type="match status" value="1"/>
</dbReference>
<reference evidence="10 11" key="1">
    <citation type="submission" date="2020-02" db="EMBL/GenBank/DDBJ databases">
        <authorList>
            <person name="Dziuba M."/>
            <person name="Kuznetsov B."/>
            <person name="Mardanov A."/>
            <person name="Ravin N."/>
            <person name="Grouzdev D."/>
        </authorList>
    </citation>
    <scope>NUCLEOTIDE SEQUENCE [LARGE SCALE GENOMIC DNA]</scope>
    <source>
        <strain evidence="10 11">SpK</strain>
    </source>
</reference>
<dbReference type="Gene3D" id="1.10.287.130">
    <property type="match status" value="1"/>
</dbReference>
<name>A0A7C9QSU9_9PROT</name>
<dbReference type="PROSITE" id="PS50109">
    <property type="entry name" value="HIS_KIN"/>
    <property type="match status" value="1"/>
</dbReference>
<dbReference type="InterPro" id="IPR003661">
    <property type="entry name" value="HisK_dim/P_dom"/>
</dbReference>
<dbReference type="InterPro" id="IPR052162">
    <property type="entry name" value="Sensor_kinase/Photoreceptor"/>
</dbReference>
<dbReference type="InterPro" id="IPR036890">
    <property type="entry name" value="HATPase_C_sf"/>
</dbReference>
<keyword evidence="6" id="KW-0472">Membrane</keyword>
<dbReference type="SUPFAM" id="SSF55874">
    <property type="entry name" value="ATPase domain of HSP90 chaperone/DNA topoisomerase II/histidine kinase"/>
    <property type="match status" value="1"/>
</dbReference>
<evidence type="ECO:0000256" key="4">
    <source>
        <dbReference type="ARBA" id="ARBA00022679"/>
    </source>
</evidence>
<dbReference type="InterPro" id="IPR000700">
    <property type="entry name" value="PAS-assoc_C"/>
</dbReference>
<dbReference type="Pfam" id="PF08448">
    <property type="entry name" value="PAS_4"/>
    <property type="match status" value="1"/>
</dbReference>
<feature type="transmembrane region" description="Helical" evidence="6">
    <location>
        <begin position="20"/>
        <end position="42"/>
    </location>
</feature>
<dbReference type="NCBIfam" id="TIGR00229">
    <property type="entry name" value="sensory_box"/>
    <property type="match status" value="3"/>
</dbReference>
<keyword evidence="4" id="KW-0808">Transferase</keyword>
<keyword evidence="5" id="KW-0418">Kinase</keyword>
<dbReference type="InterPro" id="IPR003594">
    <property type="entry name" value="HATPase_dom"/>
</dbReference>
<dbReference type="AlphaFoldDB" id="A0A7C9QSU9"/>
<feature type="domain" description="PAS" evidence="8">
    <location>
        <begin position="465"/>
        <end position="518"/>
    </location>
</feature>
<dbReference type="CDD" id="cd12915">
    <property type="entry name" value="PDC2_DGC_like"/>
    <property type="match status" value="1"/>
</dbReference>
<dbReference type="Gene3D" id="3.30.450.20">
    <property type="entry name" value="PAS domain"/>
    <property type="match status" value="5"/>
</dbReference>
<proteinExistence type="predicted"/>
<dbReference type="InterPro" id="IPR001610">
    <property type="entry name" value="PAC"/>
</dbReference>
<dbReference type="EMBL" id="JAAIYP010000034">
    <property type="protein sequence ID" value="NFV79740.1"/>
    <property type="molecule type" value="Genomic_DNA"/>
</dbReference>
<dbReference type="SUPFAM" id="SSF55785">
    <property type="entry name" value="PYP-like sensor domain (PAS domain)"/>
    <property type="match status" value="3"/>
</dbReference>
<dbReference type="PANTHER" id="PTHR43304">
    <property type="entry name" value="PHYTOCHROME-LIKE PROTEIN CPH1"/>
    <property type="match status" value="1"/>
</dbReference>
<dbReference type="Gene3D" id="3.30.565.10">
    <property type="entry name" value="Histidine kinase-like ATPase, C-terminal domain"/>
    <property type="match status" value="1"/>
</dbReference>
<feature type="domain" description="Histidine kinase" evidence="7">
    <location>
        <begin position="729"/>
        <end position="945"/>
    </location>
</feature>
<accession>A0A7C9QSU9</accession>
<dbReference type="InterPro" id="IPR000014">
    <property type="entry name" value="PAS"/>
</dbReference>
<dbReference type="PROSITE" id="PS50113">
    <property type="entry name" value="PAC"/>
    <property type="match status" value="2"/>
</dbReference>
<evidence type="ECO:0000259" key="9">
    <source>
        <dbReference type="PROSITE" id="PS50113"/>
    </source>
</evidence>
<dbReference type="InterPro" id="IPR013656">
    <property type="entry name" value="PAS_4"/>
</dbReference>
<dbReference type="PRINTS" id="PR00344">
    <property type="entry name" value="BCTRLSENSOR"/>
</dbReference>
<dbReference type="RefSeq" id="WP_163676723.1">
    <property type="nucleotide sequence ID" value="NZ_JAAIYP010000034.1"/>
</dbReference>
<organism evidence="10 11">
    <name type="scientific">Magnetospirillum aberrantis SpK</name>
    <dbReference type="NCBI Taxonomy" id="908842"/>
    <lineage>
        <taxon>Bacteria</taxon>
        <taxon>Pseudomonadati</taxon>
        <taxon>Pseudomonadota</taxon>
        <taxon>Alphaproteobacteria</taxon>
        <taxon>Rhodospirillales</taxon>
        <taxon>Rhodospirillaceae</taxon>
        <taxon>Magnetospirillum</taxon>
    </lineage>
</organism>
<keyword evidence="11" id="KW-1185">Reference proteome</keyword>
<feature type="domain" description="PAC" evidence="9">
    <location>
        <begin position="667"/>
        <end position="718"/>
    </location>
</feature>